<feature type="transmembrane region" description="Helical" evidence="1">
    <location>
        <begin position="143"/>
        <end position="165"/>
    </location>
</feature>
<reference evidence="2" key="1">
    <citation type="submission" date="2020-05" db="EMBL/GenBank/DDBJ databases">
        <title>Genomic Encyclopedia of Type Strains, Phase IV (KMG-V): Genome sequencing to study the core and pangenomes of soil and plant-associated prokaryotes.</title>
        <authorList>
            <person name="Whitman W."/>
        </authorList>
    </citation>
    <scope>NUCLEOTIDE SEQUENCE</scope>
    <source>
        <strain evidence="2">16F</strain>
    </source>
</reference>
<name>A0A8J8K4F1_9FLAO</name>
<keyword evidence="1" id="KW-0472">Membrane</keyword>
<organism evidence="2 3">
    <name type="scientific">Frigoriflavimonas asaccharolytica</name>
    <dbReference type="NCBI Taxonomy" id="2735899"/>
    <lineage>
        <taxon>Bacteria</taxon>
        <taxon>Pseudomonadati</taxon>
        <taxon>Bacteroidota</taxon>
        <taxon>Flavobacteriia</taxon>
        <taxon>Flavobacteriales</taxon>
        <taxon>Weeksellaceae</taxon>
        <taxon>Frigoriflavimonas</taxon>
    </lineage>
</organism>
<gene>
    <name evidence="2" type="ORF">HNQ03_000717</name>
</gene>
<feature type="transmembrane region" description="Helical" evidence="1">
    <location>
        <begin position="12"/>
        <end position="36"/>
    </location>
</feature>
<feature type="transmembrane region" description="Helical" evidence="1">
    <location>
        <begin position="119"/>
        <end position="137"/>
    </location>
</feature>
<evidence type="ECO:0000313" key="3">
    <source>
        <dbReference type="Proteomes" id="UP000610746"/>
    </source>
</evidence>
<comment type="caution">
    <text evidence="2">The sequence shown here is derived from an EMBL/GenBank/DDBJ whole genome shotgun (WGS) entry which is preliminary data.</text>
</comment>
<dbReference type="Proteomes" id="UP000610746">
    <property type="component" value="Unassembled WGS sequence"/>
</dbReference>
<sequence>MKEIALEKFNIGIVLFSFSIAFLFPFELFLFSYAFLGPIHYLTEINWLHQKKFFAETNFKWTSIFVVFTVFITASVVLNQIPSYTYYIKDFFYLDYAILSISALLFSIGMLSLKKKTHLIFALISCIFIVILFRKLIPTGFYLIGVFLPTIIHVYIFTIAFMLYGSLKSKSSFGFISLFMVILVPIVIILFPIDKVNILTSSTFIDTYKDTNFTKVNQSISVLFRIRDFSLTSAVGVKIQIFIAFAYTYHYLNWFLKTNIIGWKKSITKNKLLAILIIWAGSICLYLYDYQIGLIALFFLSILHVFLEFPLNIITIKESFRLFKNK</sequence>
<evidence type="ECO:0000313" key="2">
    <source>
        <dbReference type="EMBL" id="NRS91650.1"/>
    </source>
</evidence>
<evidence type="ECO:0000256" key="1">
    <source>
        <dbReference type="SAM" id="Phobius"/>
    </source>
</evidence>
<keyword evidence="1" id="KW-0812">Transmembrane</keyword>
<keyword evidence="3" id="KW-1185">Reference proteome</keyword>
<feature type="transmembrane region" description="Helical" evidence="1">
    <location>
        <begin position="272"/>
        <end position="288"/>
    </location>
</feature>
<dbReference type="RefSeq" id="WP_173778276.1">
    <property type="nucleotide sequence ID" value="NZ_JABSNO010000004.1"/>
</dbReference>
<protein>
    <submittedName>
        <fullName evidence="2">Uncharacterized protein</fullName>
    </submittedName>
</protein>
<dbReference type="AlphaFoldDB" id="A0A8J8K4F1"/>
<feature type="transmembrane region" description="Helical" evidence="1">
    <location>
        <begin position="172"/>
        <end position="193"/>
    </location>
</feature>
<feature type="transmembrane region" description="Helical" evidence="1">
    <location>
        <begin position="229"/>
        <end position="252"/>
    </location>
</feature>
<feature type="transmembrane region" description="Helical" evidence="1">
    <location>
        <begin position="57"/>
        <end position="79"/>
    </location>
</feature>
<proteinExistence type="predicted"/>
<keyword evidence="1" id="KW-1133">Transmembrane helix</keyword>
<feature type="transmembrane region" description="Helical" evidence="1">
    <location>
        <begin position="91"/>
        <end position="112"/>
    </location>
</feature>
<dbReference type="EMBL" id="JABSNO010000004">
    <property type="protein sequence ID" value="NRS91650.1"/>
    <property type="molecule type" value="Genomic_DNA"/>
</dbReference>
<feature type="transmembrane region" description="Helical" evidence="1">
    <location>
        <begin position="294"/>
        <end position="316"/>
    </location>
</feature>
<accession>A0A8J8K4F1</accession>